<gene>
    <name evidence="1" type="ORF">POM88_000143</name>
</gene>
<evidence type="ECO:0000313" key="2">
    <source>
        <dbReference type="Proteomes" id="UP001237642"/>
    </source>
</evidence>
<reference evidence="1" key="1">
    <citation type="submission" date="2023-02" db="EMBL/GenBank/DDBJ databases">
        <title>Genome of toxic invasive species Heracleum sosnowskyi carries increased number of genes despite the absence of recent whole-genome duplications.</title>
        <authorList>
            <person name="Schelkunov M."/>
            <person name="Shtratnikova V."/>
            <person name="Makarenko M."/>
            <person name="Klepikova A."/>
            <person name="Omelchenko D."/>
            <person name="Novikova G."/>
            <person name="Obukhova E."/>
            <person name="Bogdanov V."/>
            <person name="Penin A."/>
            <person name="Logacheva M."/>
        </authorList>
    </citation>
    <scope>NUCLEOTIDE SEQUENCE</scope>
    <source>
        <strain evidence="1">Hsosn_3</strain>
        <tissue evidence="1">Leaf</tissue>
    </source>
</reference>
<protein>
    <submittedName>
        <fullName evidence="1">Uncharacterized protein</fullName>
    </submittedName>
</protein>
<evidence type="ECO:0000313" key="1">
    <source>
        <dbReference type="EMBL" id="KAK1400538.1"/>
    </source>
</evidence>
<accession>A0AAD8JAV9</accession>
<organism evidence="1 2">
    <name type="scientific">Heracleum sosnowskyi</name>
    <dbReference type="NCBI Taxonomy" id="360622"/>
    <lineage>
        <taxon>Eukaryota</taxon>
        <taxon>Viridiplantae</taxon>
        <taxon>Streptophyta</taxon>
        <taxon>Embryophyta</taxon>
        <taxon>Tracheophyta</taxon>
        <taxon>Spermatophyta</taxon>
        <taxon>Magnoliopsida</taxon>
        <taxon>eudicotyledons</taxon>
        <taxon>Gunneridae</taxon>
        <taxon>Pentapetalae</taxon>
        <taxon>asterids</taxon>
        <taxon>campanulids</taxon>
        <taxon>Apiales</taxon>
        <taxon>Apiaceae</taxon>
        <taxon>Apioideae</taxon>
        <taxon>apioid superclade</taxon>
        <taxon>Tordylieae</taxon>
        <taxon>Tordyliinae</taxon>
        <taxon>Heracleum</taxon>
    </lineage>
</organism>
<proteinExistence type="predicted"/>
<keyword evidence="2" id="KW-1185">Reference proteome</keyword>
<dbReference type="Proteomes" id="UP001237642">
    <property type="component" value="Unassembled WGS sequence"/>
</dbReference>
<dbReference type="EMBL" id="JAUIZM010000001">
    <property type="protein sequence ID" value="KAK1400538.1"/>
    <property type="molecule type" value="Genomic_DNA"/>
</dbReference>
<dbReference type="Gene3D" id="3.40.50.10140">
    <property type="entry name" value="Toll/interleukin-1 receptor homology (TIR) domain"/>
    <property type="match status" value="1"/>
</dbReference>
<comment type="caution">
    <text evidence="1">The sequence shown here is derived from an EMBL/GenBank/DDBJ whole genome shotgun (WGS) entry which is preliminary data.</text>
</comment>
<reference evidence="1" key="2">
    <citation type="submission" date="2023-05" db="EMBL/GenBank/DDBJ databases">
        <authorList>
            <person name="Schelkunov M.I."/>
        </authorList>
    </citation>
    <scope>NUCLEOTIDE SEQUENCE</scope>
    <source>
        <strain evidence="1">Hsosn_3</strain>
        <tissue evidence="1">Leaf</tissue>
    </source>
</reference>
<sequence>MKKVDKWKAALTEAADLAGYDLHNDAINGHEVRLIQIIVKKVLHDVKNVLGPNVAEERVRRDSRSADEIAQLSSMLLYVTKPSCMILLTFRSLQFHYFNDCVHVSSFLLIASTSNQYRVMQSNNSNPLKMYTRTKHKGKRVNGTSGAEQSLQEKEKSYVLGKRELGLASEK</sequence>
<dbReference type="InterPro" id="IPR035897">
    <property type="entry name" value="Toll_tir_struct_dom_sf"/>
</dbReference>
<dbReference type="AlphaFoldDB" id="A0AAD8JAV9"/>
<name>A0AAD8JAV9_9APIA</name>